<dbReference type="Gene3D" id="3.20.20.80">
    <property type="entry name" value="Glycosidases"/>
    <property type="match status" value="1"/>
</dbReference>
<dbReference type="Proteomes" id="UP001218638">
    <property type="component" value="Chromosome"/>
</dbReference>
<gene>
    <name evidence="6" type="ORF">PXH66_14985</name>
</gene>
<reference evidence="6" key="1">
    <citation type="submission" date="2023-03" db="EMBL/GenBank/DDBJ databases">
        <title>Lomoglobus Profundus gen. nov., sp. nov., a novel member of the phylum Verrucomicrobia, isolated from deep-marine sediment of South China Sea.</title>
        <authorList>
            <person name="Ahmad T."/>
            <person name="Ishaq S.E."/>
            <person name="Wang F."/>
        </authorList>
    </citation>
    <scope>NUCLEOTIDE SEQUENCE</scope>
    <source>
        <strain evidence="6">LMO-M01</strain>
    </source>
</reference>
<feature type="signal peptide" evidence="3">
    <location>
        <begin position="1"/>
        <end position="32"/>
    </location>
</feature>
<dbReference type="SUPFAM" id="SSF51445">
    <property type="entry name" value="(Trans)glycosidases"/>
    <property type="match status" value="1"/>
</dbReference>
<dbReference type="CDD" id="cd14752">
    <property type="entry name" value="GH31_N"/>
    <property type="match status" value="1"/>
</dbReference>
<dbReference type="SUPFAM" id="SSF74650">
    <property type="entry name" value="Galactose mutarotase-like"/>
    <property type="match status" value="1"/>
</dbReference>
<dbReference type="GO" id="GO:0030246">
    <property type="term" value="F:carbohydrate binding"/>
    <property type="evidence" value="ECO:0007669"/>
    <property type="project" value="InterPro"/>
</dbReference>
<dbReference type="PANTHER" id="PTHR43863:SF2">
    <property type="entry name" value="MALTASE-GLUCOAMYLASE"/>
    <property type="match status" value="1"/>
</dbReference>
<name>A0AAE9ZVK6_9BACT</name>
<dbReference type="InterPro" id="IPR017853">
    <property type="entry name" value="GH"/>
</dbReference>
<organism evidence="6 7">
    <name type="scientific">Synoicihabitans lomoniglobus</name>
    <dbReference type="NCBI Taxonomy" id="2909285"/>
    <lineage>
        <taxon>Bacteria</taxon>
        <taxon>Pseudomonadati</taxon>
        <taxon>Verrucomicrobiota</taxon>
        <taxon>Opitutia</taxon>
        <taxon>Opitutales</taxon>
        <taxon>Opitutaceae</taxon>
        <taxon>Synoicihabitans</taxon>
    </lineage>
</organism>
<dbReference type="InterPro" id="IPR051816">
    <property type="entry name" value="Glycosyl_Hydrolase_31"/>
</dbReference>
<comment type="similarity">
    <text evidence="1 2">Belongs to the glycosyl hydrolase 31 family.</text>
</comment>
<feature type="domain" description="Glycosyl hydrolase family 31 C-terminal" evidence="5">
    <location>
        <begin position="560"/>
        <end position="646"/>
    </location>
</feature>
<dbReference type="GO" id="GO:0004553">
    <property type="term" value="F:hydrolase activity, hydrolyzing O-glycosyl compounds"/>
    <property type="evidence" value="ECO:0007669"/>
    <property type="project" value="InterPro"/>
</dbReference>
<evidence type="ECO:0000256" key="3">
    <source>
        <dbReference type="SAM" id="SignalP"/>
    </source>
</evidence>
<dbReference type="RefSeq" id="WP_330929847.1">
    <property type="nucleotide sequence ID" value="NZ_CP119075.1"/>
</dbReference>
<keyword evidence="7" id="KW-1185">Reference proteome</keyword>
<dbReference type="KEGG" id="slom:PXH66_14985"/>
<dbReference type="SUPFAM" id="SSF51011">
    <property type="entry name" value="Glycosyl hydrolase domain"/>
    <property type="match status" value="1"/>
</dbReference>
<keyword evidence="2 6" id="KW-0378">Hydrolase</keyword>
<feature type="chain" id="PRO_5042105786" evidence="3">
    <location>
        <begin position="33"/>
        <end position="744"/>
    </location>
</feature>
<dbReference type="InterPro" id="IPR011013">
    <property type="entry name" value="Gal_mutarotase_sf_dom"/>
</dbReference>
<keyword evidence="2" id="KW-0326">Glycosidase</keyword>
<dbReference type="GO" id="GO:0005975">
    <property type="term" value="P:carbohydrate metabolic process"/>
    <property type="evidence" value="ECO:0007669"/>
    <property type="project" value="InterPro"/>
</dbReference>
<dbReference type="InterPro" id="IPR013780">
    <property type="entry name" value="Glyco_hydro_b"/>
</dbReference>
<dbReference type="Gene3D" id="2.60.40.1180">
    <property type="entry name" value="Golgi alpha-mannosidase II"/>
    <property type="match status" value="1"/>
</dbReference>
<proteinExistence type="inferred from homology"/>
<evidence type="ECO:0000259" key="5">
    <source>
        <dbReference type="Pfam" id="PF21365"/>
    </source>
</evidence>
<sequence>MPFPGCFRLFACPRLALTLFTAVSLSVGSLAAAELTVPGGRLEVVDNEVLIHRHGRVIVHLTDVKFDYHSPLAWAVAQTTPDRIEIKLTYPASVDYAHRGPTTPGLDATLTISTHGDGFRLHATPEWADQTTLEFAHTGDHFFGLSSPLQPDNQHSPDLTGSTVRVEVTNHGEDIVENYASAFSSFYMSSAGYGAFFDTFGVGRYQFALNGRNQIHHETGTLDWYVLLGDDGPTIHRAYFDLIGAPKHVPLWALGPIGWRDQNDGGAAEILDDIKRFADLRLPLTGWFVDRPYSDGAHAWSHMNFSAAFAEPEKWIREIREQHGLEFMTWTATAFFGDTPLNRHLPGGFTYADLSDPETVAQFQQKLTDLQHSIGVKGHKMDRADEKFPEWEAWADETVPRGAKRNTYTYLFIKTHDEALRRTWGDDQFTFARAAIHRSQPYLSAIWGGDPRSSWAGLQGNAANAIRASFMGFPVWGTDVGGYIGEGLIDEELYLRWMQFGVMSGLLEIKLDGSGGDGRDRMPWRYDEAFQAEYRDLLELRMDLLPYLYSLANDAAESGTMMQPLAYRHLDDPRTHAIWDQFYLGAGLMVAPMVTPGSVRDVYLPAGRWYRYNFDRGIESSLVGGHAVVTQVERNEIPLFVRANSLLITGNVYAGNARTWDADSPPRLKIHAFPGEVGESTSFTYIDSADGDAAKVIHLEHDETGISLTAPALDAAVSLKIFRRNGVSVTNIPAGEPIHYRIDD</sequence>
<evidence type="ECO:0000256" key="1">
    <source>
        <dbReference type="ARBA" id="ARBA00007806"/>
    </source>
</evidence>
<evidence type="ECO:0000313" key="6">
    <source>
        <dbReference type="EMBL" id="WED63640.1"/>
    </source>
</evidence>
<dbReference type="Gene3D" id="2.60.40.1760">
    <property type="entry name" value="glycosyl hydrolase (family 31)"/>
    <property type="match status" value="1"/>
</dbReference>
<protein>
    <submittedName>
        <fullName evidence="6">Glycoside hydrolase family 31 protein</fullName>
    </submittedName>
</protein>
<dbReference type="PANTHER" id="PTHR43863">
    <property type="entry name" value="HYDROLASE, PUTATIVE (AFU_ORTHOLOGUE AFUA_1G03140)-RELATED"/>
    <property type="match status" value="1"/>
</dbReference>
<evidence type="ECO:0000313" key="7">
    <source>
        <dbReference type="Proteomes" id="UP001218638"/>
    </source>
</evidence>
<dbReference type="Pfam" id="PF01055">
    <property type="entry name" value="Glyco_hydro_31_2nd"/>
    <property type="match status" value="1"/>
</dbReference>
<accession>A0AAE9ZVK6</accession>
<dbReference type="EMBL" id="CP119075">
    <property type="protein sequence ID" value="WED63640.1"/>
    <property type="molecule type" value="Genomic_DNA"/>
</dbReference>
<evidence type="ECO:0000256" key="2">
    <source>
        <dbReference type="RuleBase" id="RU361185"/>
    </source>
</evidence>
<dbReference type="AlphaFoldDB" id="A0AAE9ZVK6"/>
<dbReference type="InterPro" id="IPR000322">
    <property type="entry name" value="Glyco_hydro_31_TIM"/>
</dbReference>
<keyword evidence="3" id="KW-0732">Signal</keyword>
<feature type="domain" description="Glycoside hydrolase family 31 TIM barrel" evidence="4">
    <location>
        <begin position="247"/>
        <end position="551"/>
    </location>
</feature>
<dbReference type="InterPro" id="IPR048395">
    <property type="entry name" value="Glyco_hydro_31_C"/>
</dbReference>
<dbReference type="Pfam" id="PF21365">
    <property type="entry name" value="Glyco_hydro_31_3rd"/>
    <property type="match status" value="1"/>
</dbReference>
<evidence type="ECO:0000259" key="4">
    <source>
        <dbReference type="Pfam" id="PF01055"/>
    </source>
</evidence>